<accession>A0A4Z0XYA0</accession>
<comment type="caution">
    <text evidence="1">The sequence shown here is derived from an EMBL/GenBank/DDBJ whole genome shotgun (WGS) entry which is preliminary data.</text>
</comment>
<reference evidence="1 2" key="1">
    <citation type="submission" date="2019-04" db="EMBL/GenBank/DDBJ databases">
        <authorList>
            <person name="Poehlein A."/>
            <person name="Bengelsdorf F.R."/>
            <person name="Duerre P."/>
            <person name="Daniel R."/>
        </authorList>
    </citation>
    <scope>NUCLEOTIDE SEQUENCE [LARGE SCALE GENOMIC DNA]</scope>
    <source>
        <strain evidence="1 2">BS-1</strain>
    </source>
</reference>
<dbReference type="Pfam" id="PF10934">
    <property type="entry name" value="Sheath_initiator"/>
    <property type="match status" value="1"/>
</dbReference>
<sequence length="131" mass="14997">MILANTVTVDLKLSDEIEQTQTYKVLPDKIQGVADGLTALQQTIDHMLNTEQFEYPIYTLDYGLRTDDLIGKDREYVESELQRRIRECLITDDRITGVDNFQFSVEGDEMLCTFDVESIYKTISMSKAVTA</sequence>
<dbReference type="Proteomes" id="UP000297714">
    <property type="component" value="Unassembled WGS sequence"/>
</dbReference>
<gene>
    <name evidence="1" type="ORF">CAGA_23560</name>
</gene>
<evidence type="ECO:0000313" key="2">
    <source>
        <dbReference type="Proteomes" id="UP000297714"/>
    </source>
</evidence>
<dbReference type="OrthoDB" id="89089at2"/>
<evidence type="ECO:0000313" key="1">
    <source>
        <dbReference type="EMBL" id="TGJ75477.1"/>
    </source>
</evidence>
<proteinExistence type="predicted"/>
<dbReference type="AlphaFoldDB" id="A0A4Z0XYA0"/>
<name>A0A4Z0XYA0_9FIRM</name>
<keyword evidence="2" id="KW-1185">Reference proteome</keyword>
<dbReference type="InterPro" id="IPR020288">
    <property type="entry name" value="Sheath_initiator"/>
</dbReference>
<dbReference type="SUPFAM" id="SSF160719">
    <property type="entry name" value="gpW/gp25-like"/>
    <property type="match status" value="1"/>
</dbReference>
<organism evidence="1 2">
    <name type="scientific">Caproiciproducens galactitolivorans</name>
    <dbReference type="NCBI Taxonomy" id="642589"/>
    <lineage>
        <taxon>Bacteria</taxon>
        <taxon>Bacillati</taxon>
        <taxon>Bacillota</taxon>
        <taxon>Clostridia</taxon>
        <taxon>Eubacteriales</taxon>
        <taxon>Acutalibacteraceae</taxon>
        <taxon>Caproiciproducens</taxon>
    </lineage>
</organism>
<protein>
    <recommendedName>
        <fullName evidence="3">DUF2634 domain-containing protein</fullName>
    </recommendedName>
</protein>
<evidence type="ECO:0008006" key="3">
    <source>
        <dbReference type="Google" id="ProtNLM"/>
    </source>
</evidence>
<dbReference type="RefSeq" id="WP_135661015.1">
    <property type="nucleotide sequence ID" value="NZ_SRMQ01000016.1"/>
</dbReference>
<dbReference type="EMBL" id="SRMQ01000016">
    <property type="protein sequence ID" value="TGJ75477.1"/>
    <property type="molecule type" value="Genomic_DNA"/>
</dbReference>